<dbReference type="InterPro" id="IPR000524">
    <property type="entry name" value="Tscrpt_reg_HTH_GntR"/>
</dbReference>
<keyword evidence="8" id="KW-1185">Reference proteome</keyword>
<dbReference type="PANTHER" id="PTHR46577:SF1">
    <property type="entry name" value="HTH-TYPE TRANSCRIPTIONAL REGULATORY PROTEIN GABR"/>
    <property type="match status" value="1"/>
</dbReference>
<reference evidence="7 8" key="1">
    <citation type="journal article" date="2015" name="Genome Announc.">
        <title>Expanding the biotechnology potential of lactobacilli through comparative genomics of 213 strains and associated genera.</title>
        <authorList>
            <person name="Sun Z."/>
            <person name="Harris H.M."/>
            <person name="McCann A."/>
            <person name="Guo C."/>
            <person name="Argimon S."/>
            <person name="Zhang W."/>
            <person name="Yang X."/>
            <person name="Jeffery I.B."/>
            <person name="Cooney J.C."/>
            <person name="Kagawa T.F."/>
            <person name="Liu W."/>
            <person name="Song Y."/>
            <person name="Salvetti E."/>
            <person name="Wrobel A."/>
            <person name="Rasinkangas P."/>
            <person name="Parkhill J."/>
            <person name="Rea M.C."/>
            <person name="O'Sullivan O."/>
            <person name="Ritari J."/>
            <person name="Douillard F.P."/>
            <person name="Paul Ross R."/>
            <person name="Yang R."/>
            <person name="Briner A.E."/>
            <person name="Felis G.E."/>
            <person name="de Vos W.M."/>
            <person name="Barrangou R."/>
            <person name="Klaenhammer T.R."/>
            <person name="Caufield P.W."/>
            <person name="Cui Y."/>
            <person name="Zhang H."/>
            <person name="O'Toole P.W."/>
        </authorList>
    </citation>
    <scope>NUCLEOTIDE SEQUENCE [LARGE SCALE GENOMIC DNA]</scope>
    <source>
        <strain evidence="7 8">DSM 20405</strain>
    </source>
</reference>
<comment type="similarity">
    <text evidence="1">In the C-terminal section; belongs to the class-I pyridoxal-phosphate-dependent aminotransferase family.</text>
</comment>
<dbReference type="SMART" id="SM00345">
    <property type="entry name" value="HTH_GNTR"/>
    <property type="match status" value="1"/>
</dbReference>
<keyword evidence="7" id="KW-0032">Aminotransferase</keyword>
<evidence type="ECO:0000256" key="1">
    <source>
        <dbReference type="ARBA" id="ARBA00005384"/>
    </source>
</evidence>
<evidence type="ECO:0000256" key="3">
    <source>
        <dbReference type="ARBA" id="ARBA00023015"/>
    </source>
</evidence>
<keyword evidence="2" id="KW-0663">Pyridoxal phosphate</keyword>
<dbReference type="SUPFAM" id="SSF53383">
    <property type="entry name" value="PLP-dependent transferases"/>
    <property type="match status" value="1"/>
</dbReference>
<keyword evidence="3" id="KW-0805">Transcription regulation</keyword>
<dbReference type="Gene3D" id="3.40.640.10">
    <property type="entry name" value="Type I PLP-dependent aspartate aminotransferase-like (Major domain)"/>
    <property type="match status" value="1"/>
</dbReference>
<sequence>MLTYTFNDHKPLYSQLYSYIKTDIQNGILSSGEKLPSKRSLAKQLNISTITVENAYLQLLDEGFIYALPRSGYYVSKFHVQSFEKKPSKPFLLEDHHKHYSIDLSSHATSAENFPFSIWAKLSRQVLSNHQDDLMKSMPTQGTTILREAIAQYLNEFRNLKVSKDQIIIGAGTEYLYSLLIQLLGTHQNYGIEVPGYRTLHHIYDAYNLHVKPLYLDKKGIKPSSLKDVSVIHTTPSHHFPTGITMPLSRRMSLLEWANEEKERYIIEDDYDSEFRMMGKPLPPLFSLDQSEHVIYMNTFTKSLSSTIRISYMVLPPHLAIRFNDHLSFYNCTVSSFEQYTLAYFIQEGYFEKHINRMRNKYRKKRNDILSLLTESPLYPLVHIKEENAGLHFLLEIKQDYDYDHFISSCHTKGLHIKTLKDYGGKDDKTLIINYSSLSLASFKEAITILYDVLKKL</sequence>
<keyword evidence="7" id="KW-0808">Transferase</keyword>
<dbReference type="PATRIC" id="fig|1410657.5.peg.1796"/>
<gene>
    <name evidence="7" type="ORF">IV49_GL001741</name>
</gene>
<protein>
    <submittedName>
        <fullName evidence="7">Aminotransferase</fullName>
    </submittedName>
</protein>
<evidence type="ECO:0000313" key="7">
    <source>
        <dbReference type="EMBL" id="KRN47262.1"/>
    </source>
</evidence>
<dbReference type="Proteomes" id="UP000051841">
    <property type="component" value="Unassembled WGS sequence"/>
</dbReference>
<dbReference type="Pfam" id="PF00155">
    <property type="entry name" value="Aminotran_1_2"/>
    <property type="match status" value="1"/>
</dbReference>
<accession>A0A0R2H4E9</accession>
<dbReference type="GO" id="GO:0008483">
    <property type="term" value="F:transaminase activity"/>
    <property type="evidence" value="ECO:0007669"/>
    <property type="project" value="UniProtKB-KW"/>
</dbReference>
<dbReference type="AlphaFoldDB" id="A0A0R2H4E9"/>
<dbReference type="InterPro" id="IPR036388">
    <property type="entry name" value="WH-like_DNA-bd_sf"/>
</dbReference>
<proteinExistence type="inferred from homology"/>
<dbReference type="SUPFAM" id="SSF46785">
    <property type="entry name" value="Winged helix' DNA-binding domain"/>
    <property type="match status" value="1"/>
</dbReference>
<dbReference type="Pfam" id="PF00392">
    <property type="entry name" value="GntR"/>
    <property type="match status" value="1"/>
</dbReference>
<dbReference type="RefSeq" id="WP_031589858.1">
    <property type="nucleotide sequence ID" value="NZ_JNKN01000056.1"/>
</dbReference>
<keyword evidence="4" id="KW-0238">DNA-binding</keyword>
<dbReference type="PANTHER" id="PTHR46577">
    <property type="entry name" value="HTH-TYPE TRANSCRIPTIONAL REGULATORY PROTEIN GABR"/>
    <property type="match status" value="1"/>
</dbReference>
<evidence type="ECO:0000256" key="2">
    <source>
        <dbReference type="ARBA" id="ARBA00022898"/>
    </source>
</evidence>
<dbReference type="CDD" id="cd07377">
    <property type="entry name" value="WHTH_GntR"/>
    <property type="match status" value="1"/>
</dbReference>
<evidence type="ECO:0000256" key="5">
    <source>
        <dbReference type="ARBA" id="ARBA00023163"/>
    </source>
</evidence>
<evidence type="ECO:0000313" key="8">
    <source>
        <dbReference type="Proteomes" id="UP000051841"/>
    </source>
</evidence>
<dbReference type="InterPro" id="IPR051446">
    <property type="entry name" value="HTH_trans_reg/aminotransferase"/>
</dbReference>
<dbReference type="PROSITE" id="PS50949">
    <property type="entry name" value="HTH_GNTR"/>
    <property type="match status" value="1"/>
</dbReference>
<evidence type="ECO:0000256" key="4">
    <source>
        <dbReference type="ARBA" id="ARBA00023125"/>
    </source>
</evidence>
<dbReference type="InterPro" id="IPR004839">
    <property type="entry name" value="Aminotransferase_I/II_large"/>
</dbReference>
<dbReference type="GO" id="GO:0030170">
    <property type="term" value="F:pyridoxal phosphate binding"/>
    <property type="evidence" value="ECO:0007669"/>
    <property type="project" value="InterPro"/>
</dbReference>
<comment type="caution">
    <text evidence="7">The sequence shown here is derived from an EMBL/GenBank/DDBJ whole genome shotgun (WGS) entry which is preliminary data.</text>
</comment>
<dbReference type="EMBL" id="JQBL01000057">
    <property type="protein sequence ID" value="KRN47262.1"/>
    <property type="molecule type" value="Genomic_DNA"/>
</dbReference>
<evidence type="ECO:0000259" key="6">
    <source>
        <dbReference type="PROSITE" id="PS50949"/>
    </source>
</evidence>
<dbReference type="CDD" id="cd00609">
    <property type="entry name" value="AAT_like"/>
    <property type="match status" value="1"/>
</dbReference>
<dbReference type="InterPro" id="IPR015421">
    <property type="entry name" value="PyrdxlP-dep_Trfase_major"/>
</dbReference>
<dbReference type="GO" id="GO:0003700">
    <property type="term" value="F:DNA-binding transcription factor activity"/>
    <property type="evidence" value="ECO:0007669"/>
    <property type="project" value="InterPro"/>
</dbReference>
<dbReference type="Gene3D" id="1.10.10.10">
    <property type="entry name" value="Winged helix-like DNA-binding domain superfamily/Winged helix DNA-binding domain"/>
    <property type="match status" value="1"/>
</dbReference>
<feature type="domain" description="HTH gntR-type" evidence="6">
    <location>
        <begin position="10"/>
        <end position="78"/>
    </location>
</feature>
<dbReference type="InterPro" id="IPR015424">
    <property type="entry name" value="PyrdxlP-dep_Trfase"/>
</dbReference>
<dbReference type="InterPro" id="IPR036390">
    <property type="entry name" value="WH_DNA-bd_sf"/>
</dbReference>
<keyword evidence="5" id="KW-0804">Transcription</keyword>
<dbReference type="GO" id="GO:0003677">
    <property type="term" value="F:DNA binding"/>
    <property type="evidence" value="ECO:0007669"/>
    <property type="project" value="UniProtKB-KW"/>
</dbReference>
<name>A0A0R2H4E9_9FIRM</name>
<organism evidence="7 8">
    <name type="scientific">Kandleria vitulina DSM 20405</name>
    <dbReference type="NCBI Taxonomy" id="1410657"/>
    <lineage>
        <taxon>Bacteria</taxon>
        <taxon>Bacillati</taxon>
        <taxon>Bacillota</taxon>
        <taxon>Erysipelotrichia</taxon>
        <taxon>Erysipelotrichales</taxon>
        <taxon>Coprobacillaceae</taxon>
        <taxon>Kandleria</taxon>
    </lineage>
</organism>